<name>A0ABY8ER07_MALFU</name>
<evidence type="ECO:0000259" key="1">
    <source>
        <dbReference type="PROSITE" id="PS51518"/>
    </source>
</evidence>
<dbReference type="Proteomes" id="UP000818624">
    <property type="component" value="Chromosome 2"/>
</dbReference>
<accession>A0ABY8ER07</accession>
<proteinExistence type="predicted"/>
<feature type="domain" description="SGF29 C-terminal" evidence="1">
    <location>
        <begin position="152"/>
        <end position="304"/>
    </location>
</feature>
<sequence>MASRNRASLTGSSEELHVWQTVRSQLKSLENARNASLSGYERLVRAQSESPTKNLEGIYNVVENCILDEQRAISGALEQIDVLIALRQASMDGSADVRRRKRKADESVDDFADGVADTKGKLTADARRTRTASSSFTKRGSEADTRLAQISAQLPLQRGRKVAFCQPQKNDGFAGDDGEVWIMATVISCINNDTHRYIVQDAEDEGNNGPTYNTNIKSISPLPDSLETLPAEDYRPGTRVLALYPDTSCFYNATIQGGGPNISSATSRSKKREAELLQTPYQLMFDDDGSDIKQVPAYLVVEHP</sequence>
<dbReference type="PROSITE" id="PS51518">
    <property type="entry name" value="SGF29_C"/>
    <property type="match status" value="1"/>
</dbReference>
<protein>
    <recommendedName>
        <fullName evidence="1">SGF29 C-terminal domain-containing protein</fullName>
    </recommendedName>
</protein>
<gene>
    <name evidence="2" type="ORF">GLX27_002675</name>
</gene>
<dbReference type="Gene3D" id="2.30.30.140">
    <property type="match status" value="2"/>
</dbReference>
<dbReference type="Pfam" id="PF07039">
    <property type="entry name" value="SGF29_Tudor"/>
    <property type="match status" value="1"/>
</dbReference>
<dbReference type="InterPro" id="IPR010750">
    <property type="entry name" value="SGF29_tudor-like_dom"/>
</dbReference>
<organism evidence="2 3">
    <name type="scientific">Malassezia furfur</name>
    <name type="common">Pityriasis versicolor infection agent</name>
    <name type="synonym">Pityrosporum furfur</name>
    <dbReference type="NCBI Taxonomy" id="55194"/>
    <lineage>
        <taxon>Eukaryota</taxon>
        <taxon>Fungi</taxon>
        <taxon>Dikarya</taxon>
        <taxon>Basidiomycota</taxon>
        <taxon>Ustilaginomycotina</taxon>
        <taxon>Malasseziomycetes</taxon>
        <taxon>Malasseziales</taxon>
        <taxon>Malasseziaceae</taxon>
        <taxon>Malassezia</taxon>
    </lineage>
</organism>
<dbReference type="InterPro" id="IPR037802">
    <property type="entry name" value="SGF29"/>
</dbReference>
<dbReference type="PANTHER" id="PTHR21539:SF0">
    <property type="entry name" value="SAGA-ASSOCIATED FACTOR 29"/>
    <property type="match status" value="1"/>
</dbReference>
<evidence type="ECO:0000313" key="2">
    <source>
        <dbReference type="EMBL" id="WFD48010.1"/>
    </source>
</evidence>
<dbReference type="InterPro" id="IPR047288">
    <property type="entry name" value="Tudor_SGF29_rpt1"/>
</dbReference>
<reference evidence="2 3" key="1">
    <citation type="journal article" date="2020" name="Elife">
        <title>Loss of centromere function drives karyotype evolution in closely related Malassezia species.</title>
        <authorList>
            <person name="Sankaranarayanan S.R."/>
            <person name="Ianiri G."/>
            <person name="Coelho M.A."/>
            <person name="Reza M.H."/>
            <person name="Thimmappa B.C."/>
            <person name="Ganguly P."/>
            <person name="Vadnala R.N."/>
            <person name="Sun S."/>
            <person name="Siddharthan R."/>
            <person name="Tellgren-Roth C."/>
            <person name="Dawson T.L."/>
            <person name="Heitman J."/>
            <person name="Sanyal K."/>
        </authorList>
    </citation>
    <scope>NUCLEOTIDE SEQUENCE [LARGE SCALE GENOMIC DNA]</scope>
    <source>
        <strain evidence="2">CBS14141</strain>
    </source>
</reference>
<dbReference type="CDD" id="cd20393">
    <property type="entry name" value="Tudor_SGF29_rpt1"/>
    <property type="match status" value="1"/>
</dbReference>
<evidence type="ECO:0000313" key="3">
    <source>
        <dbReference type="Proteomes" id="UP000818624"/>
    </source>
</evidence>
<dbReference type="EMBL" id="CP046235">
    <property type="protein sequence ID" value="WFD48010.1"/>
    <property type="molecule type" value="Genomic_DNA"/>
</dbReference>
<keyword evidence="3" id="KW-1185">Reference proteome</keyword>
<dbReference type="PANTHER" id="PTHR21539">
    <property type="entry name" value="SAGA-ASSOCIATED FACTOR 29"/>
    <property type="match status" value="1"/>
</dbReference>